<feature type="transmembrane region" description="Helical" evidence="1">
    <location>
        <begin position="43"/>
        <end position="69"/>
    </location>
</feature>
<protein>
    <recommendedName>
        <fullName evidence="4">ABC transporter permease</fullName>
    </recommendedName>
</protein>
<dbReference type="EMBL" id="JXAK01000058">
    <property type="protein sequence ID" value="KIL38531.1"/>
    <property type="molecule type" value="Genomic_DNA"/>
</dbReference>
<feature type="transmembrane region" description="Helical" evidence="1">
    <location>
        <begin position="90"/>
        <end position="117"/>
    </location>
</feature>
<proteinExistence type="predicted"/>
<feature type="transmembrane region" description="Helical" evidence="1">
    <location>
        <begin position="222"/>
        <end position="240"/>
    </location>
</feature>
<comment type="caution">
    <text evidence="2">The sequence shown here is derived from an EMBL/GenBank/DDBJ whole genome shotgun (WGS) entry which is preliminary data.</text>
</comment>
<reference evidence="2 3" key="1">
    <citation type="submission" date="2014-12" db="EMBL/GenBank/DDBJ databases">
        <title>Draft genome sequence of Paenibacillus kamchatkensis strain B-2647.</title>
        <authorList>
            <person name="Karlyshev A.V."/>
            <person name="Kudryashova E.B."/>
        </authorList>
    </citation>
    <scope>NUCLEOTIDE SEQUENCE [LARGE SCALE GENOMIC DNA]</scope>
    <source>
        <strain evidence="2 3">VKM B-2647</strain>
    </source>
</reference>
<feature type="transmembrane region" description="Helical" evidence="1">
    <location>
        <begin position="17"/>
        <end position="37"/>
    </location>
</feature>
<keyword evidence="3" id="KW-1185">Reference proteome</keyword>
<dbReference type="Proteomes" id="UP000031967">
    <property type="component" value="Unassembled WGS sequence"/>
</dbReference>
<organism evidence="2 3">
    <name type="scientific">Gordoniibacillus kamchatkensis</name>
    <dbReference type="NCBI Taxonomy" id="1590651"/>
    <lineage>
        <taxon>Bacteria</taxon>
        <taxon>Bacillati</taxon>
        <taxon>Bacillota</taxon>
        <taxon>Bacilli</taxon>
        <taxon>Bacillales</taxon>
        <taxon>Paenibacillaceae</taxon>
        <taxon>Gordoniibacillus</taxon>
    </lineage>
</organism>
<evidence type="ECO:0000256" key="1">
    <source>
        <dbReference type="SAM" id="Phobius"/>
    </source>
</evidence>
<evidence type="ECO:0000313" key="2">
    <source>
        <dbReference type="EMBL" id="KIL38531.1"/>
    </source>
</evidence>
<name>A0ABR5ABV0_9BACL</name>
<gene>
    <name evidence="2" type="ORF">SD70_25740</name>
</gene>
<keyword evidence="1" id="KW-1133">Transmembrane helix</keyword>
<dbReference type="RefSeq" id="WP_041050969.1">
    <property type="nucleotide sequence ID" value="NZ_JXAK01000058.1"/>
</dbReference>
<feature type="transmembrane region" description="Helical" evidence="1">
    <location>
        <begin position="137"/>
        <end position="159"/>
    </location>
</feature>
<sequence>MRQWPAMFIKDFKLTRTVFFIGLVMNVWIAILTLYMGRVADDSLLMFVPIAIAVAIHVAYVPIMVFISLKSEGNHLPLWLSNPQPAFKLLLSKIANGLMMIVISLAFLFALSGLLIVPKFNLIEPYWTDTWRVGLFIFPHIIWISIQLSVWAMVIWALYQCLKLKIGRWSRVAVVGVTILSGGGDALFKTTKLYRLVTEWGGIAYKFPAILSDPIQTYAGEYVYDFMIVVGLFILTAWLVDNKVEG</sequence>
<accession>A0ABR5ABV0</accession>
<keyword evidence="1" id="KW-0472">Membrane</keyword>
<evidence type="ECO:0000313" key="3">
    <source>
        <dbReference type="Proteomes" id="UP000031967"/>
    </source>
</evidence>
<keyword evidence="1" id="KW-0812">Transmembrane</keyword>
<evidence type="ECO:0008006" key="4">
    <source>
        <dbReference type="Google" id="ProtNLM"/>
    </source>
</evidence>